<proteinExistence type="predicted"/>
<gene>
    <name evidence="2" type="ORF">EV44_g3531</name>
</gene>
<dbReference type="AlphaFoldDB" id="A0A0B1P0Q7"/>
<evidence type="ECO:0000256" key="1">
    <source>
        <dbReference type="SAM" id="MobiDB-lite"/>
    </source>
</evidence>
<comment type="caution">
    <text evidence="2">The sequence shown here is derived from an EMBL/GenBank/DDBJ whole genome shotgun (WGS) entry which is preliminary data.</text>
</comment>
<dbReference type="STRING" id="52586.A0A0B1P0Q7"/>
<feature type="region of interest" description="Disordered" evidence="1">
    <location>
        <begin position="160"/>
        <end position="191"/>
    </location>
</feature>
<accession>A0A0B1P0Q7</accession>
<sequence length="490" mass="54433">MLLHAYLPQELTNIVLARQRQERAWHIRLSICTCILSNVESTFSIYKEDIEKEEADVIRKYLQKAIAHLVASDNAPQPPEIPIESKPSKMKSSNLPRNSKIIDSHVANSKTPTLPSQNYNLNIKGQVACPKQKEISWVMVARNGHKKARTIVPLASLSTGQSTKHKLLPSYPQHQKRDVHKKKTGKENKSDNRLFVRLPADHEWRILSPAGLREVIVKRLSVSPVYIGLIKPVRSGFALSPSNNESRENLLAAAGGLFMSGSTLEAASNWTPILVPTVPRSITMLEGQVEVTKSMLADEIERVSTIRPAFVKPYGASNPDAPHRTWMAFFSEIPRTGFRVFDESGVTRNFKKKQQIEFCKRCNGHHKIRTCSRAPSCGNCGSTMHSQDVCMAATKCRNCGGPHRSDSHRCLARPTRTSKPTKEKLKVYRKTGDLEYQAVVRANAAEARALSAEQSDGVNETPNSSQISEINAENSNIAPVTTSTGVEMSL</sequence>
<feature type="region of interest" description="Disordered" evidence="1">
    <location>
        <begin position="450"/>
        <end position="490"/>
    </location>
</feature>
<reference evidence="2 3" key="1">
    <citation type="journal article" date="2014" name="BMC Genomics">
        <title>Adaptive genomic structural variation in the grape powdery mildew pathogen, Erysiphe necator.</title>
        <authorList>
            <person name="Jones L."/>
            <person name="Riaz S."/>
            <person name="Morales-Cruz A."/>
            <person name="Amrine K.C."/>
            <person name="McGuire B."/>
            <person name="Gubler W.D."/>
            <person name="Walker M.A."/>
            <person name="Cantu D."/>
        </authorList>
    </citation>
    <scope>NUCLEOTIDE SEQUENCE [LARGE SCALE GENOMIC DNA]</scope>
    <source>
        <strain evidence="3">c</strain>
    </source>
</reference>
<protein>
    <submittedName>
        <fullName evidence="2">Putative eka-like protein</fullName>
    </submittedName>
</protein>
<evidence type="ECO:0000313" key="3">
    <source>
        <dbReference type="Proteomes" id="UP000030854"/>
    </source>
</evidence>
<dbReference type="Proteomes" id="UP000030854">
    <property type="component" value="Unassembled WGS sequence"/>
</dbReference>
<feature type="region of interest" description="Disordered" evidence="1">
    <location>
        <begin position="74"/>
        <end position="95"/>
    </location>
</feature>
<evidence type="ECO:0000313" key="2">
    <source>
        <dbReference type="EMBL" id="KHJ31783.1"/>
    </source>
</evidence>
<name>A0A0B1P0Q7_UNCNE</name>
<keyword evidence="3" id="KW-1185">Reference proteome</keyword>
<dbReference type="HOGENOM" id="CLU_018153_0_2_1"/>
<feature type="compositionally biased region" description="Polar residues" evidence="1">
    <location>
        <begin position="456"/>
        <end position="490"/>
    </location>
</feature>
<dbReference type="EMBL" id="JNVN01002595">
    <property type="protein sequence ID" value="KHJ31783.1"/>
    <property type="molecule type" value="Genomic_DNA"/>
</dbReference>
<organism evidence="2 3">
    <name type="scientific">Uncinula necator</name>
    <name type="common">Grape powdery mildew</name>
    <dbReference type="NCBI Taxonomy" id="52586"/>
    <lineage>
        <taxon>Eukaryota</taxon>
        <taxon>Fungi</taxon>
        <taxon>Dikarya</taxon>
        <taxon>Ascomycota</taxon>
        <taxon>Pezizomycotina</taxon>
        <taxon>Leotiomycetes</taxon>
        <taxon>Erysiphales</taxon>
        <taxon>Erysiphaceae</taxon>
        <taxon>Erysiphe</taxon>
    </lineage>
</organism>